<sequence length="148" mass="16705">MYLYISRDDCYYTDADSVVISQPLPEELISSSILGMLKLEDQIVKGLFLAPKAYSYYTLEESTLKKYKGPGKDKVTPEWFEKQYAEPSRRVQVKVDAKFRIDWESMVAALTPLPVIGVPVRASALDGLDSLLSIVQVTLKTFTKNTMV</sequence>
<reference evidence="4" key="1">
    <citation type="journal article" date="2019" name="Sci. Rep.">
        <title>Draft genome of Tanacetum cinerariifolium, the natural source of mosquito coil.</title>
        <authorList>
            <person name="Yamashiro T."/>
            <person name="Shiraishi A."/>
            <person name="Satake H."/>
            <person name="Nakayama K."/>
        </authorList>
    </citation>
    <scope>NUCLEOTIDE SEQUENCE</scope>
</reference>
<evidence type="ECO:0000259" key="3">
    <source>
        <dbReference type="Pfam" id="PF00731"/>
    </source>
</evidence>
<protein>
    <recommendedName>
        <fullName evidence="2">phosphoribosylaminoimidazole carboxylase</fullName>
        <ecNumber evidence="2">4.1.1.21</ecNumber>
    </recommendedName>
</protein>
<dbReference type="InterPro" id="IPR043502">
    <property type="entry name" value="DNA/RNA_pol_sf"/>
</dbReference>
<dbReference type="AlphaFoldDB" id="A0A6L2MRB3"/>
<evidence type="ECO:0000256" key="1">
    <source>
        <dbReference type="ARBA" id="ARBA00004747"/>
    </source>
</evidence>
<evidence type="ECO:0000256" key="2">
    <source>
        <dbReference type="ARBA" id="ARBA00012329"/>
    </source>
</evidence>
<dbReference type="InterPro" id="IPR023211">
    <property type="entry name" value="DNA_pol_palm_dom_sf"/>
</dbReference>
<feature type="domain" description="PurE" evidence="3">
    <location>
        <begin position="105"/>
        <end position="137"/>
    </location>
</feature>
<dbReference type="EC" id="4.1.1.21" evidence="2"/>
<comment type="pathway">
    <text evidence="1">Purine metabolism; IMP biosynthesis via de novo pathway; 5-amino-1-(5-phospho-D-ribosyl)imidazole-4-carboxylate from 5-amino-1-(5-phospho-D-ribosyl)imidazole (carboxylase route): step 1/1.</text>
</comment>
<dbReference type="SUPFAM" id="SSF52255">
    <property type="entry name" value="N5-CAIR mutase (phosphoribosylaminoimidazole carboxylase, PurE)"/>
    <property type="match status" value="1"/>
</dbReference>
<dbReference type="EMBL" id="BKCJ010007176">
    <property type="protein sequence ID" value="GEU75909.1"/>
    <property type="molecule type" value="Genomic_DNA"/>
</dbReference>
<organism evidence="4">
    <name type="scientific">Tanacetum cinerariifolium</name>
    <name type="common">Dalmatian daisy</name>
    <name type="synonym">Chrysanthemum cinerariifolium</name>
    <dbReference type="NCBI Taxonomy" id="118510"/>
    <lineage>
        <taxon>Eukaryota</taxon>
        <taxon>Viridiplantae</taxon>
        <taxon>Streptophyta</taxon>
        <taxon>Embryophyta</taxon>
        <taxon>Tracheophyta</taxon>
        <taxon>Spermatophyta</taxon>
        <taxon>Magnoliopsida</taxon>
        <taxon>eudicotyledons</taxon>
        <taxon>Gunneridae</taxon>
        <taxon>Pentapetalae</taxon>
        <taxon>asterids</taxon>
        <taxon>campanulids</taxon>
        <taxon>Asterales</taxon>
        <taxon>Asteraceae</taxon>
        <taxon>Asteroideae</taxon>
        <taxon>Anthemideae</taxon>
        <taxon>Anthemidinae</taxon>
        <taxon>Tanacetum</taxon>
    </lineage>
</organism>
<dbReference type="GO" id="GO:0006189">
    <property type="term" value="P:'de novo' IMP biosynthetic process"/>
    <property type="evidence" value="ECO:0007669"/>
    <property type="project" value="UniProtKB-UniPathway"/>
</dbReference>
<proteinExistence type="predicted"/>
<gene>
    <name evidence="4" type="ORF">Tci_047887</name>
</gene>
<comment type="caution">
    <text evidence="4">The sequence shown here is derived from an EMBL/GenBank/DDBJ whole genome shotgun (WGS) entry which is preliminary data.</text>
</comment>
<accession>A0A6L2MRB3</accession>
<dbReference type="GO" id="GO:0004638">
    <property type="term" value="F:phosphoribosylaminoimidazole carboxylase activity"/>
    <property type="evidence" value="ECO:0007669"/>
    <property type="project" value="UniProtKB-EC"/>
</dbReference>
<name>A0A6L2MRB3_TANCI</name>
<evidence type="ECO:0000313" key="4">
    <source>
        <dbReference type="EMBL" id="GEU75909.1"/>
    </source>
</evidence>
<dbReference type="Gene3D" id="3.40.50.1970">
    <property type="match status" value="1"/>
</dbReference>
<dbReference type="InterPro" id="IPR000031">
    <property type="entry name" value="PurE_dom"/>
</dbReference>
<dbReference type="SUPFAM" id="SSF56672">
    <property type="entry name" value="DNA/RNA polymerases"/>
    <property type="match status" value="1"/>
</dbReference>
<dbReference type="UniPathway" id="UPA00074">
    <property type="reaction ID" value="UER00130"/>
</dbReference>
<dbReference type="Pfam" id="PF00731">
    <property type="entry name" value="AIRC"/>
    <property type="match status" value="1"/>
</dbReference>
<dbReference type="Gene3D" id="3.90.1600.10">
    <property type="entry name" value="Palm domain of DNA polymerase"/>
    <property type="match status" value="1"/>
</dbReference>